<gene>
    <name evidence="2" type="ORF">RRG08_064320</name>
</gene>
<protein>
    <submittedName>
        <fullName evidence="2">Uncharacterized protein</fullName>
    </submittedName>
</protein>
<organism evidence="2 3">
    <name type="scientific">Elysia crispata</name>
    <name type="common">lettuce slug</name>
    <dbReference type="NCBI Taxonomy" id="231223"/>
    <lineage>
        <taxon>Eukaryota</taxon>
        <taxon>Metazoa</taxon>
        <taxon>Spiralia</taxon>
        <taxon>Lophotrochozoa</taxon>
        <taxon>Mollusca</taxon>
        <taxon>Gastropoda</taxon>
        <taxon>Heterobranchia</taxon>
        <taxon>Euthyneura</taxon>
        <taxon>Panpulmonata</taxon>
        <taxon>Sacoglossa</taxon>
        <taxon>Placobranchoidea</taxon>
        <taxon>Plakobranchidae</taxon>
        <taxon>Elysia</taxon>
    </lineage>
</organism>
<dbReference type="EMBL" id="JAWDGP010003008">
    <property type="protein sequence ID" value="KAK3778149.1"/>
    <property type="molecule type" value="Genomic_DNA"/>
</dbReference>
<proteinExistence type="predicted"/>
<dbReference type="AlphaFoldDB" id="A0AAE0ZYS1"/>
<comment type="caution">
    <text evidence="2">The sequence shown here is derived from an EMBL/GenBank/DDBJ whole genome shotgun (WGS) entry which is preliminary data.</text>
</comment>
<name>A0AAE0ZYS1_9GAST</name>
<reference evidence="2" key="1">
    <citation type="journal article" date="2023" name="G3 (Bethesda)">
        <title>A reference genome for the long-term kleptoplast-retaining sea slug Elysia crispata morphotype clarki.</title>
        <authorList>
            <person name="Eastman K.E."/>
            <person name="Pendleton A.L."/>
            <person name="Shaikh M.A."/>
            <person name="Suttiyut T."/>
            <person name="Ogas R."/>
            <person name="Tomko P."/>
            <person name="Gavelis G."/>
            <person name="Widhalm J.R."/>
            <person name="Wisecaver J.H."/>
        </authorList>
    </citation>
    <scope>NUCLEOTIDE SEQUENCE</scope>
    <source>
        <strain evidence="2">ECLA1</strain>
    </source>
</reference>
<sequence length="219" mass="23677">MRLRDDHAARRKTPHLTLLHRSQGSGGGPSGDAHDDDGGIPQPVWRGRMPEVTAEERDDQPCCLWLLGPPEGDDRKARPGTDYPDRTSLGPWDRGVPNERLEDGRRIPDVAVTEGDSPVYIDITVPFDDPANLYRAAADKEENIIHISIRPFLATHSPPPLSTITVSLYVLVKVGLVPDSIPILAAAPLTSAFGISTLLSFALTGSNTVSVFPTAHPSL</sequence>
<evidence type="ECO:0000313" key="2">
    <source>
        <dbReference type="EMBL" id="KAK3778149.1"/>
    </source>
</evidence>
<evidence type="ECO:0000313" key="3">
    <source>
        <dbReference type="Proteomes" id="UP001283361"/>
    </source>
</evidence>
<accession>A0AAE0ZYS1</accession>
<evidence type="ECO:0000256" key="1">
    <source>
        <dbReference type="SAM" id="MobiDB-lite"/>
    </source>
</evidence>
<keyword evidence="3" id="KW-1185">Reference proteome</keyword>
<feature type="region of interest" description="Disordered" evidence="1">
    <location>
        <begin position="1"/>
        <end position="47"/>
    </location>
</feature>
<feature type="region of interest" description="Disordered" evidence="1">
    <location>
        <begin position="66"/>
        <end position="100"/>
    </location>
</feature>
<dbReference type="Proteomes" id="UP001283361">
    <property type="component" value="Unassembled WGS sequence"/>
</dbReference>
<feature type="compositionally biased region" description="Basic and acidic residues" evidence="1">
    <location>
        <begin position="72"/>
        <end position="85"/>
    </location>
</feature>